<comment type="caution">
    <text evidence="9">Lacks conserved residue(s) required for the propagation of feature annotation.</text>
</comment>
<keyword evidence="3" id="KW-1003">Cell membrane</keyword>
<comment type="function">
    <text evidence="9">Part of the tripartite ATP-independent periplasmic (TRAP) transport system.</text>
</comment>
<evidence type="ECO:0000313" key="11">
    <source>
        <dbReference type="EMBL" id="GLT15325.1"/>
    </source>
</evidence>
<comment type="subunit">
    <text evidence="9">The complex comprises the extracytoplasmic solute receptor protein and the two transmembrane proteins.</text>
</comment>
<dbReference type="PANTHER" id="PTHR35011">
    <property type="entry name" value="2,3-DIKETO-L-GULONATE TRAP TRANSPORTER SMALL PERMEASE PROTEIN YIAM"/>
    <property type="match status" value="1"/>
</dbReference>
<accession>A0ABQ6EQ90</accession>
<evidence type="ECO:0000256" key="7">
    <source>
        <dbReference type="ARBA" id="ARBA00023136"/>
    </source>
</evidence>
<dbReference type="Proteomes" id="UP001157156">
    <property type="component" value="Unassembled WGS sequence"/>
</dbReference>
<evidence type="ECO:0000256" key="3">
    <source>
        <dbReference type="ARBA" id="ARBA00022475"/>
    </source>
</evidence>
<evidence type="ECO:0000256" key="4">
    <source>
        <dbReference type="ARBA" id="ARBA00022519"/>
    </source>
</evidence>
<feature type="transmembrane region" description="Helical" evidence="9">
    <location>
        <begin position="63"/>
        <end position="86"/>
    </location>
</feature>
<comment type="subcellular location">
    <subcellularLocation>
        <location evidence="1 9">Cell inner membrane</location>
        <topology evidence="1 9">Multi-pass membrane protein</topology>
    </subcellularLocation>
</comment>
<dbReference type="InterPro" id="IPR007387">
    <property type="entry name" value="TRAP_DctQ"/>
</dbReference>
<keyword evidence="6 9" id="KW-1133">Transmembrane helix</keyword>
<dbReference type="InterPro" id="IPR055348">
    <property type="entry name" value="DctQ"/>
</dbReference>
<dbReference type="RefSeq" id="WP_284186094.1">
    <property type="nucleotide sequence ID" value="NZ_BSPV01000008.1"/>
</dbReference>
<feature type="transmembrane region" description="Helical" evidence="9">
    <location>
        <begin position="106"/>
        <end position="124"/>
    </location>
</feature>
<evidence type="ECO:0000256" key="2">
    <source>
        <dbReference type="ARBA" id="ARBA00022448"/>
    </source>
</evidence>
<proteinExistence type="inferred from homology"/>
<evidence type="ECO:0000256" key="8">
    <source>
        <dbReference type="ARBA" id="ARBA00038436"/>
    </source>
</evidence>
<feature type="domain" description="Tripartite ATP-independent periplasmic transporters DctQ component" evidence="10">
    <location>
        <begin position="1"/>
        <end position="123"/>
    </location>
</feature>
<comment type="caution">
    <text evidence="11">The sequence shown here is derived from an EMBL/GenBank/DDBJ whole genome shotgun (WGS) entry which is preliminary data.</text>
</comment>
<organism evidence="11 12">
    <name type="scientific">Vibrio algivorus</name>
    <dbReference type="NCBI Taxonomy" id="1667024"/>
    <lineage>
        <taxon>Bacteria</taxon>
        <taxon>Pseudomonadati</taxon>
        <taxon>Pseudomonadota</taxon>
        <taxon>Gammaproteobacteria</taxon>
        <taxon>Vibrionales</taxon>
        <taxon>Vibrionaceae</taxon>
        <taxon>Vibrio</taxon>
    </lineage>
</organism>
<keyword evidence="12" id="KW-1185">Reference proteome</keyword>
<dbReference type="PANTHER" id="PTHR35011:SF2">
    <property type="entry name" value="2,3-DIKETO-L-GULONATE TRAP TRANSPORTER SMALL PERMEASE PROTEIN YIAM"/>
    <property type="match status" value="1"/>
</dbReference>
<gene>
    <name evidence="11" type="ORF">GCM10007931_23000</name>
</gene>
<dbReference type="EMBL" id="BSPV01000008">
    <property type="protein sequence ID" value="GLT15325.1"/>
    <property type="molecule type" value="Genomic_DNA"/>
</dbReference>
<comment type="similarity">
    <text evidence="8 9">Belongs to the TRAP transporter small permease family.</text>
</comment>
<evidence type="ECO:0000256" key="5">
    <source>
        <dbReference type="ARBA" id="ARBA00022692"/>
    </source>
</evidence>
<protein>
    <recommendedName>
        <fullName evidence="9">TRAP transporter small permease protein</fullName>
    </recommendedName>
</protein>
<evidence type="ECO:0000256" key="9">
    <source>
        <dbReference type="RuleBase" id="RU369079"/>
    </source>
</evidence>
<reference evidence="12" key="1">
    <citation type="journal article" date="2019" name="Int. J. Syst. Evol. Microbiol.">
        <title>The Global Catalogue of Microorganisms (GCM) 10K type strain sequencing project: providing services to taxonomists for standard genome sequencing and annotation.</title>
        <authorList>
            <consortium name="The Broad Institute Genomics Platform"/>
            <consortium name="The Broad Institute Genome Sequencing Center for Infectious Disease"/>
            <person name="Wu L."/>
            <person name="Ma J."/>
        </authorList>
    </citation>
    <scope>NUCLEOTIDE SEQUENCE [LARGE SCALE GENOMIC DNA]</scope>
    <source>
        <strain evidence="12">NBRC 111146</strain>
    </source>
</reference>
<sequence length="140" mass="16119">MTILVTYQVIVRYIFNSPSAFSEVLSRYLFIWLILFGAAYVFGLREHMAITFIKEKFNKKTRIIIEMVIELVTVIFAYTVMISGGYSSAARQMWQIDSALQIPMGTIYSAIPISGGLIFFYFIFNEMKLLNTLLNDKEVV</sequence>
<keyword evidence="2 9" id="KW-0813">Transport</keyword>
<keyword evidence="5 9" id="KW-0812">Transmembrane</keyword>
<keyword evidence="4 9" id="KW-0997">Cell inner membrane</keyword>
<evidence type="ECO:0000256" key="6">
    <source>
        <dbReference type="ARBA" id="ARBA00022989"/>
    </source>
</evidence>
<dbReference type="Pfam" id="PF04290">
    <property type="entry name" value="DctQ"/>
    <property type="match status" value="1"/>
</dbReference>
<evidence type="ECO:0000256" key="1">
    <source>
        <dbReference type="ARBA" id="ARBA00004429"/>
    </source>
</evidence>
<feature type="transmembrane region" description="Helical" evidence="9">
    <location>
        <begin position="25"/>
        <end position="42"/>
    </location>
</feature>
<keyword evidence="7 9" id="KW-0472">Membrane</keyword>
<name>A0ABQ6EQ90_9VIBR</name>
<evidence type="ECO:0000313" key="12">
    <source>
        <dbReference type="Proteomes" id="UP001157156"/>
    </source>
</evidence>
<evidence type="ECO:0000259" key="10">
    <source>
        <dbReference type="Pfam" id="PF04290"/>
    </source>
</evidence>